<feature type="region of interest" description="Disordered" evidence="5">
    <location>
        <begin position="497"/>
        <end position="537"/>
    </location>
</feature>
<dbReference type="GO" id="GO:0016020">
    <property type="term" value="C:membrane"/>
    <property type="evidence" value="ECO:0007669"/>
    <property type="project" value="UniProtKB-SubCell"/>
</dbReference>
<dbReference type="GeneID" id="66938298"/>
<feature type="transmembrane region" description="Helical" evidence="6">
    <location>
        <begin position="315"/>
        <end position="339"/>
    </location>
</feature>
<feature type="transmembrane region" description="Helical" evidence="6">
    <location>
        <begin position="215"/>
        <end position="232"/>
    </location>
</feature>
<organism evidence="7 8">
    <name type="scientific">Ralstonia thomasii</name>
    <dbReference type="NCBI Taxonomy" id="3058596"/>
    <lineage>
        <taxon>Bacteria</taxon>
        <taxon>Pseudomonadati</taxon>
        <taxon>Pseudomonadota</taxon>
        <taxon>Betaproteobacteria</taxon>
        <taxon>Burkholderiales</taxon>
        <taxon>Burkholderiaceae</taxon>
        <taxon>Ralstonia</taxon>
    </lineage>
</organism>
<reference evidence="7" key="1">
    <citation type="submission" date="2023-07" db="EMBL/GenBank/DDBJ databases">
        <authorList>
            <person name="Peeters C."/>
        </authorList>
    </citation>
    <scope>NUCLEOTIDE SEQUENCE</scope>
    <source>
        <strain evidence="7">R-77560</strain>
    </source>
</reference>
<evidence type="ECO:0000313" key="7">
    <source>
        <dbReference type="EMBL" id="CAJ0806693.1"/>
    </source>
</evidence>
<feature type="transmembrane region" description="Helical" evidence="6">
    <location>
        <begin position="186"/>
        <end position="208"/>
    </location>
</feature>
<dbReference type="Pfam" id="PF04610">
    <property type="entry name" value="TrbL"/>
    <property type="match status" value="1"/>
</dbReference>
<feature type="compositionally biased region" description="Low complexity" evidence="5">
    <location>
        <begin position="124"/>
        <end position="143"/>
    </location>
</feature>
<feature type="compositionally biased region" description="Gly residues" evidence="5">
    <location>
        <begin position="363"/>
        <end position="377"/>
    </location>
</feature>
<keyword evidence="3 6" id="KW-1133">Transmembrane helix</keyword>
<keyword evidence="2 6" id="KW-0812">Transmembrane</keyword>
<accession>A0AAD2F5V6</accession>
<evidence type="ECO:0008006" key="9">
    <source>
        <dbReference type="Google" id="ProtNLM"/>
    </source>
</evidence>
<feature type="region of interest" description="Disordered" evidence="5">
    <location>
        <begin position="122"/>
        <end position="143"/>
    </location>
</feature>
<gene>
    <name evidence="7" type="ORF">R77560_04463</name>
</gene>
<evidence type="ECO:0000313" key="8">
    <source>
        <dbReference type="Proteomes" id="UP001189756"/>
    </source>
</evidence>
<proteinExistence type="predicted"/>
<evidence type="ECO:0000256" key="1">
    <source>
        <dbReference type="ARBA" id="ARBA00004141"/>
    </source>
</evidence>
<dbReference type="AlphaFoldDB" id="A0AAD2F5V6"/>
<dbReference type="Proteomes" id="UP001189756">
    <property type="component" value="Unassembled WGS sequence"/>
</dbReference>
<evidence type="ECO:0000256" key="3">
    <source>
        <dbReference type="ARBA" id="ARBA00022989"/>
    </source>
</evidence>
<feature type="transmembrane region" description="Helical" evidence="6">
    <location>
        <begin position="60"/>
        <end position="81"/>
    </location>
</feature>
<evidence type="ECO:0000256" key="2">
    <source>
        <dbReference type="ARBA" id="ARBA00022692"/>
    </source>
</evidence>
<name>A0AAD2F5V6_9RALS</name>
<evidence type="ECO:0000256" key="6">
    <source>
        <dbReference type="SAM" id="Phobius"/>
    </source>
</evidence>
<evidence type="ECO:0000256" key="5">
    <source>
        <dbReference type="SAM" id="MobiDB-lite"/>
    </source>
</evidence>
<comment type="subcellular location">
    <subcellularLocation>
        <location evidence="1">Membrane</location>
        <topology evidence="1">Multi-pass membrane protein</topology>
    </subcellularLocation>
</comment>
<feature type="transmembrane region" description="Helical" evidence="6">
    <location>
        <begin position="35"/>
        <end position="53"/>
    </location>
</feature>
<feature type="transmembrane region" description="Helical" evidence="6">
    <location>
        <begin position="285"/>
        <end position="309"/>
    </location>
</feature>
<feature type="region of interest" description="Disordered" evidence="5">
    <location>
        <begin position="344"/>
        <end position="377"/>
    </location>
</feature>
<dbReference type="InterPro" id="IPR007688">
    <property type="entry name" value="Conjugal_tfr_TrbL/VirB6"/>
</dbReference>
<protein>
    <recommendedName>
        <fullName evidence="9">TrbL/VirB6 plasmid conjugal transfer protein</fullName>
    </recommendedName>
</protein>
<sequence length="537" mass="51956">MSAIANWSSLATLLSGVFDQASSMSTTLVGLGKTMLAIAFLLPLLSALLAFWVKGGAQDFLASTIRLLLVASIPLAALASWQSTASTLSNFFQQEIPSALGYGGGTDVVKTAVASLLNAANSVGSSTDSGTGTSDATTATTNADPIFAGDPLITLPANDGNAQTPPKTAPSAASSIFDLGGLLTNLFLRALSIFLIDLPALILSLAAMLTIYGTLLMMSIGIIFGPILIAWLPWEPLSSLATNWLKYMLSAGMGFAVAIVFLKLSNNMIAGLASNMQSLHSMQGATLAGAIQQMFVTGLGLLFLAFMVFKAEHLGAALIGGPHIGGGGFLAGAAMGGALRAMRGGGKKNNGDKEGGSNQSAGGAPGGGSGGSGGGGAAGAGGAASSSSANLSNQAGAVSATNVSGAAGAAVAAGGAMAGNTAAGAAGAGSFGSTAKAVGGAAAKDGSKALGKAAVKTALAAAAIAGGPATAAAVVGGAVSMKAGRKYLKNVHTRLQQGGAAPSATQSGSAAAPVSLPKTGQGAKVNQPAANDGEANS</sequence>
<comment type="caution">
    <text evidence="7">The sequence shown here is derived from an EMBL/GenBank/DDBJ whole genome shotgun (WGS) entry which is preliminary data.</text>
</comment>
<evidence type="ECO:0000256" key="4">
    <source>
        <dbReference type="ARBA" id="ARBA00023136"/>
    </source>
</evidence>
<dbReference type="GO" id="GO:0030255">
    <property type="term" value="P:protein secretion by the type IV secretion system"/>
    <property type="evidence" value="ECO:0007669"/>
    <property type="project" value="InterPro"/>
</dbReference>
<feature type="transmembrane region" description="Helical" evidence="6">
    <location>
        <begin position="244"/>
        <end position="264"/>
    </location>
</feature>
<dbReference type="RefSeq" id="WP_045220671.1">
    <property type="nucleotide sequence ID" value="NZ_CATZAZ010000015.1"/>
</dbReference>
<dbReference type="EMBL" id="CATZAZ010000015">
    <property type="protein sequence ID" value="CAJ0806693.1"/>
    <property type="molecule type" value="Genomic_DNA"/>
</dbReference>
<keyword evidence="4 6" id="KW-0472">Membrane</keyword>